<gene>
    <name evidence="1" type="ORF">PGJFMKIC_00096</name>
</gene>
<dbReference type="PROSITE" id="PS51257">
    <property type="entry name" value="PROKAR_LIPOPROTEIN"/>
    <property type="match status" value="1"/>
</dbReference>
<name>A0A6D1P2I9_ECOLX</name>
<reference evidence="1" key="1">
    <citation type="submission" date="2019-09" db="EMBL/GenBank/DDBJ databases">
        <title>Nucleotide sequences of blaCTX-M-1 carrying IncI1 in Norwegian broiler production.</title>
        <authorList>
            <person name="Mo S.S."/>
            <person name="Telke A.A."/>
            <person name="Osei K.O."/>
            <person name="Sekse C."/>
            <person name="Slettemeas J.S."/>
            <person name="Urdahl A.-M."/>
        </authorList>
    </citation>
    <scope>NUCLEOTIDE SEQUENCE</scope>
    <source>
        <strain evidence="1">2016-40-21254</strain>
        <plasmid evidence="1">p21254</plasmid>
    </source>
</reference>
<geneLocation type="plasmid" evidence="1">
    <name>p21254</name>
</geneLocation>
<evidence type="ECO:0008006" key="2">
    <source>
        <dbReference type="Google" id="ProtNLM"/>
    </source>
</evidence>
<protein>
    <recommendedName>
        <fullName evidence="2">TraD</fullName>
    </recommendedName>
</protein>
<dbReference type="EMBL" id="MN419432">
    <property type="protein sequence ID" value="QHV89662.1"/>
    <property type="molecule type" value="Genomic_DNA"/>
</dbReference>
<organism evidence="1">
    <name type="scientific">Escherichia coli</name>
    <dbReference type="NCBI Taxonomy" id="562"/>
    <lineage>
        <taxon>Bacteria</taxon>
        <taxon>Pseudomonadati</taxon>
        <taxon>Pseudomonadota</taxon>
        <taxon>Gammaproteobacteria</taxon>
        <taxon>Enterobacterales</taxon>
        <taxon>Enterobacteriaceae</taxon>
        <taxon>Escherichia</taxon>
    </lineage>
</organism>
<proteinExistence type="predicted"/>
<evidence type="ECO:0000313" key="1">
    <source>
        <dbReference type="EMBL" id="QHV89662.1"/>
    </source>
</evidence>
<accession>A0A6D1P2I9</accession>
<sequence>MKKKQPLLWMTIAAALLSGCTGHREHHPQVTFTVDTVRTDTTASNPICLAEKYGSLLNERHPDLFAGAQGSISRSAFFNDSLTLTPETLHGMIQNTPCVESLVTSVGPDTFTADVSPGVRMQVSPDIHGAPGNITLRLSTTDQKRKQTVEQSISLRPEQSLVVNGFTGDGAGEKRVVLITPHVR</sequence>
<keyword evidence="1" id="KW-0614">Plasmid</keyword>
<dbReference type="AlphaFoldDB" id="A0A6D1P2I9"/>